<dbReference type="SMART" id="SM00132">
    <property type="entry name" value="LIM"/>
    <property type="match status" value="6"/>
</dbReference>
<keyword evidence="5 7" id="KW-0862">Zinc</keyword>
<feature type="domain" description="LIM zinc-binding" evidence="8">
    <location>
        <begin position="476"/>
        <end position="535"/>
    </location>
</feature>
<keyword evidence="2 7" id="KW-0479">Metal-binding</keyword>
<dbReference type="PROSITE" id="PS00478">
    <property type="entry name" value="LIM_DOMAIN_1"/>
    <property type="match status" value="3"/>
</dbReference>
<dbReference type="CDD" id="cd09425">
    <property type="entry name" value="LIM4_LIMPETin"/>
    <property type="match status" value="1"/>
</dbReference>
<dbReference type="FunFam" id="2.10.110.10:FF:000035">
    <property type="entry name" value="prickle-like protein 2 isoform X1"/>
    <property type="match status" value="1"/>
</dbReference>
<feature type="domain" description="LIM zinc-binding" evidence="8">
    <location>
        <begin position="229"/>
        <end position="294"/>
    </location>
</feature>
<feature type="domain" description="PET" evidence="9">
    <location>
        <begin position="121"/>
        <end position="230"/>
    </location>
</feature>
<dbReference type="CDD" id="cd09430">
    <property type="entry name" value="LIM5_LIMPETin"/>
    <property type="match status" value="1"/>
</dbReference>
<gene>
    <name evidence="10" type="ORF">CHS0354_033700</name>
</gene>
<name>A0AAE0S2D1_9BIVA</name>
<dbReference type="FunFam" id="2.10.110.10:FF:000013">
    <property type="entry name" value="Four and a half LIM domains 1"/>
    <property type="match status" value="1"/>
</dbReference>
<dbReference type="Gene3D" id="2.10.110.10">
    <property type="entry name" value="Cysteine Rich Protein"/>
    <property type="match status" value="6"/>
</dbReference>
<reference evidence="10" key="1">
    <citation type="journal article" date="2021" name="Genome Biol. Evol.">
        <title>A High-Quality Reference Genome for a Parasitic Bivalve with Doubly Uniparental Inheritance (Bivalvia: Unionida).</title>
        <authorList>
            <person name="Smith C.H."/>
        </authorList>
    </citation>
    <scope>NUCLEOTIDE SEQUENCE</scope>
    <source>
        <strain evidence="10">CHS0354</strain>
    </source>
</reference>
<evidence type="ECO:0000256" key="6">
    <source>
        <dbReference type="ARBA" id="ARBA00023038"/>
    </source>
</evidence>
<dbReference type="Pfam" id="PF06297">
    <property type="entry name" value="PET"/>
    <property type="match status" value="1"/>
</dbReference>
<feature type="domain" description="LIM zinc-binding" evidence="8">
    <location>
        <begin position="354"/>
        <end position="415"/>
    </location>
</feature>
<proteinExistence type="inferred from homology"/>
<dbReference type="PROSITE" id="PS50023">
    <property type="entry name" value="LIM_DOMAIN_2"/>
    <property type="match status" value="5"/>
</dbReference>
<dbReference type="PROSITE" id="PS51303">
    <property type="entry name" value="PET"/>
    <property type="match status" value="1"/>
</dbReference>
<keyword evidence="3" id="KW-0677">Repeat</keyword>
<dbReference type="GO" id="GO:0008270">
    <property type="term" value="F:zinc ion binding"/>
    <property type="evidence" value="ECO:0007669"/>
    <property type="project" value="UniProtKB-KW"/>
</dbReference>
<evidence type="ECO:0000259" key="9">
    <source>
        <dbReference type="PROSITE" id="PS51303"/>
    </source>
</evidence>
<evidence type="ECO:0000259" key="8">
    <source>
        <dbReference type="PROSITE" id="PS50023"/>
    </source>
</evidence>
<dbReference type="InterPro" id="IPR047120">
    <property type="entry name" value="Pk/Esn/Tes"/>
</dbReference>
<comment type="caution">
    <text evidence="10">The sequence shown here is derived from an EMBL/GenBank/DDBJ whole genome shotgun (WGS) entry which is preliminary data.</text>
</comment>
<evidence type="ECO:0000256" key="1">
    <source>
        <dbReference type="ARBA" id="ARBA00008268"/>
    </source>
</evidence>
<dbReference type="FunFam" id="2.10.110.10:FF:000081">
    <property type="entry name" value="Uncharacterized protein, isoform A"/>
    <property type="match status" value="1"/>
</dbReference>
<dbReference type="Pfam" id="PF00412">
    <property type="entry name" value="LIM"/>
    <property type="match status" value="6"/>
</dbReference>
<reference evidence="10" key="2">
    <citation type="journal article" date="2021" name="Genome Biol. Evol.">
        <title>Developing a high-quality reference genome for a parasitic bivalve with doubly uniparental inheritance (Bivalvia: Unionida).</title>
        <authorList>
            <person name="Smith C.H."/>
        </authorList>
    </citation>
    <scope>NUCLEOTIDE SEQUENCE</scope>
    <source>
        <strain evidence="10">CHS0354</strain>
        <tissue evidence="10">Mantle</tissue>
    </source>
</reference>
<dbReference type="InterPro" id="IPR001781">
    <property type="entry name" value="Znf_LIM"/>
</dbReference>
<protein>
    <submittedName>
        <fullName evidence="10">Uncharacterized protein</fullName>
    </submittedName>
</protein>
<feature type="domain" description="LIM zinc-binding" evidence="8">
    <location>
        <begin position="416"/>
        <end position="475"/>
    </location>
</feature>
<keyword evidence="4" id="KW-0863">Zinc-finger</keyword>
<evidence type="ECO:0000256" key="7">
    <source>
        <dbReference type="PROSITE-ProRule" id="PRU00125"/>
    </source>
</evidence>
<dbReference type="AlphaFoldDB" id="A0AAE0S2D1"/>
<comment type="similarity">
    <text evidence="1">Belongs to the prickle / espinas / testin family.</text>
</comment>
<keyword evidence="11" id="KW-1185">Reference proteome</keyword>
<dbReference type="CDD" id="cd09830">
    <property type="entry name" value="PET_LIMPETin_LIM-9"/>
    <property type="match status" value="1"/>
</dbReference>
<evidence type="ECO:0000313" key="11">
    <source>
        <dbReference type="Proteomes" id="UP001195483"/>
    </source>
</evidence>
<dbReference type="EMBL" id="JAEAOA010001970">
    <property type="protein sequence ID" value="KAK3583914.1"/>
    <property type="molecule type" value="Genomic_DNA"/>
</dbReference>
<dbReference type="InterPro" id="IPR010442">
    <property type="entry name" value="PET_domain"/>
</dbReference>
<dbReference type="CDD" id="cd09343">
    <property type="entry name" value="LIM1_FHL"/>
    <property type="match status" value="1"/>
</dbReference>
<dbReference type="Proteomes" id="UP001195483">
    <property type="component" value="Unassembled WGS sequence"/>
</dbReference>
<sequence length="594" mass="69203">MEDNFSSLLDELNQYEYIKVYDNDKGDVQRQEDSGLMQVTQCSLLEALNRNESFEPEACEPRGILVQEVDEGQPCLACEDRCPGFNAHEWRNTCISCKCPRELHDIYNENFVNVRDRLGWRREDDPAYQATKEKTLKEGYTWVPPGLTSQQIEEYMEQLPNHKMPRLGTPGEKYRDIQLIYQLPKQDLSEEYCRMLTNPSEVKEYEIFRELRDSVAMDIGSVKELQSSMTCHGCGGEMESGELAVFASKLSRDVSWHPACFFCQTCEELLVDLTYCQHSQKLYCERHYAELIRPRCPACDELIFSSEYTKAMDQNYHKDHLACHHCDKKLIACRYILKEDHPYCIPCYQELFAHNCEECKKPIGPDYKDLSYKDRHWHEFCFKCVECSKTLVDQPFAPKNEKIYCADCHDNLFAARCDGCQEPFRGGMKKFEYKGRQWHEQCFCCMVCKQPIGNKSFIPRDQEVVCVPCYEDKFAQRCSKCNEVINKGGVAYKNMPWHRECFTCTNCNKELAKEKFTSRDEKPFCADCYADLFAKKCCRCSKAITGFGGTKFISFEDRHWHSECFVCYKCQQNMVGQGFLMNEGDILCPPCGRN</sequence>
<dbReference type="PANTHER" id="PTHR24211">
    <property type="entry name" value="LIM DOMAIN-CONTAINING PROTEIN"/>
    <property type="match status" value="1"/>
</dbReference>
<dbReference type="PANTHER" id="PTHR24211:SF37">
    <property type="entry name" value="PROTEIN ESPINAS-LIKE PROTEIN"/>
    <property type="match status" value="1"/>
</dbReference>
<organism evidence="10 11">
    <name type="scientific">Potamilus streckersoni</name>
    <dbReference type="NCBI Taxonomy" id="2493646"/>
    <lineage>
        <taxon>Eukaryota</taxon>
        <taxon>Metazoa</taxon>
        <taxon>Spiralia</taxon>
        <taxon>Lophotrochozoa</taxon>
        <taxon>Mollusca</taxon>
        <taxon>Bivalvia</taxon>
        <taxon>Autobranchia</taxon>
        <taxon>Heteroconchia</taxon>
        <taxon>Palaeoheterodonta</taxon>
        <taxon>Unionida</taxon>
        <taxon>Unionoidea</taxon>
        <taxon>Unionidae</taxon>
        <taxon>Ambleminae</taxon>
        <taxon>Lampsilini</taxon>
        <taxon>Potamilus</taxon>
    </lineage>
</organism>
<accession>A0AAE0S2D1</accession>
<keyword evidence="6 7" id="KW-0440">LIM domain</keyword>
<dbReference type="FunFam" id="2.10.110.10:FF:000005">
    <property type="entry name" value="Testin isoform 1"/>
    <property type="match status" value="1"/>
</dbReference>
<evidence type="ECO:0000256" key="2">
    <source>
        <dbReference type="ARBA" id="ARBA00022723"/>
    </source>
</evidence>
<evidence type="ECO:0000256" key="5">
    <source>
        <dbReference type="ARBA" id="ARBA00022833"/>
    </source>
</evidence>
<dbReference type="FunFam" id="2.10.110.10:FF:000070">
    <property type="entry name" value="Four and a half LIM domains 3"/>
    <property type="match status" value="1"/>
</dbReference>
<reference evidence="10" key="3">
    <citation type="submission" date="2023-05" db="EMBL/GenBank/DDBJ databases">
        <authorList>
            <person name="Smith C.H."/>
        </authorList>
    </citation>
    <scope>NUCLEOTIDE SEQUENCE</scope>
    <source>
        <strain evidence="10">CHS0354</strain>
        <tissue evidence="10">Mantle</tissue>
    </source>
</reference>
<evidence type="ECO:0000313" key="10">
    <source>
        <dbReference type="EMBL" id="KAK3583914.1"/>
    </source>
</evidence>
<feature type="domain" description="LIM zinc-binding" evidence="8">
    <location>
        <begin position="538"/>
        <end position="594"/>
    </location>
</feature>
<dbReference type="FunFam" id="2.10.110.10:FF:000066">
    <property type="entry name" value="Four and a half LIM domains protein"/>
    <property type="match status" value="1"/>
</dbReference>
<evidence type="ECO:0000256" key="3">
    <source>
        <dbReference type="ARBA" id="ARBA00022737"/>
    </source>
</evidence>
<evidence type="ECO:0000256" key="4">
    <source>
        <dbReference type="ARBA" id="ARBA00022771"/>
    </source>
</evidence>
<dbReference type="SUPFAM" id="SSF57716">
    <property type="entry name" value="Glucocorticoid receptor-like (DNA-binding domain)"/>
    <property type="match status" value="6"/>
</dbReference>